<dbReference type="NCBIfam" id="TIGR00229">
    <property type="entry name" value="sensory_box"/>
    <property type="match status" value="2"/>
</dbReference>
<dbReference type="AlphaFoldDB" id="A0A1G9RJ66"/>
<evidence type="ECO:0000256" key="5">
    <source>
        <dbReference type="PROSITE-ProRule" id="PRU00169"/>
    </source>
</evidence>
<dbReference type="CDD" id="cd17546">
    <property type="entry name" value="REC_hyHK_CKI1_RcsC-like"/>
    <property type="match status" value="1"/>
</dbReference>
<dbReference type="Pfam" id="PF00072">
    <property type="entry name" value="Response_reg"/>
    <property type="match status" value="1"/>
</dbReference>
<feature type="domain" description="Response regulatory" evidence="8">
    <location>
        <begin position="580"/>
        <end position="698"/>
    </location>
</feature>
<dbReference type="InterPro" id="IPR011006">
    <property type="entry name" value="CheY-like_superfamily"/>
</dbReference>
<evidence type="ECO:0000313" key="11">
    <source>
        <dbReference type="EMBL" id="SDM23369.1"/>
    </source>
</evidence>
<dbReference type="Pfam" id="PF08448">
    <property type="entry name" value="PAS_4"/>
    <property type="match status" value="2"/>
</dbReference>
<evidence type="ECO:0000256" key="3">
    <source>
        <dbReference type="ARBA" id="ARBA00022553"/>
    </source>
</evidence>
<dbReference type="SUPFAM" id="SSF55785">
    <property type="entry name" value="PYP-like sensor domain (PAS domain)"/>
    <property type="match status" value="2"/>
</dbReference>
<organism evidence="11 12">
    <name type="scientific">Geoalkalibacter ferrihydriticus</name>
    <dbReference type="NCBI Taxonomy" id="392333"/>
    <lineage>
        <taxon>Bacteria</taxon>
        <taxon>Pseudomonadati</taxon>
        <taxon>Thermodesulfobacteriota</taxon>
        <taxon>Desulfuromonadia</taxon>
        <taxon>Desulfuromonadales</taxon>
        <taxon>Geoalkalibacteraceae</taxon>
        <taxon>Geoalkalibacter</taxon>
    </lineage>
</organism>
<dbReference type="FunFam" id="3.30.565.10:FF:000010">
    <property type="entry name" value="Sensor histidine kinase RcsC"/>
    <property type="match status" value="1"/>
</dbReference>
<feature type="region of interest" description="Disordered" evidence="6">
    <location>
        <begin position="1"/>
        <end position="56"/>
    </location>
</feature>
<feature type="compositionally biased region" description="Polar residues" evidence="6">
    <location>
        <begin position="1"/>
        <end position="15"/>
    </location>
</feature>
<evidence type="ECO:0000256" key="6">
    <source>
        <dbReference type="SAM" id="MobiDB-lite"/>
    </source>
</evidence>
<feature type="domain" description="PAC" evidence="10">
    <location>
        <begin position="133"/>
        <end position="184"/>
    </location>
</feature>
<accession>A0A1G9RJ66</accession>
<reference evidence="11 12" key="1">
    <citation type="submission" date="2016-10" db="EMBL/GenBank/DDBJ databases">
        <authorList>
            <person name="de Groot N.N."/>
        </authorList>
    </citation>
    <scope>NUCLEOTIDE SEQUENCE [LARGE SCALE GENOMIC DNA]</scope>
    <source>
        <strain evidence="11 12">DSM 17813</strain>
    </source>
</reference>
<dbReference type="OrthoDB" id="5392202at2"/>
<dbReference type="SUPFAM" id="SSF52172">
    <property type="entry name" value="CheY-like"/>
    <property type="match status" value="1"/>
</dbReference>
<gene>
    <name evidence="11" type="ORF">SAMN05660860_02165</name>
</gene>
<evidence type="ECO:0000259" key="8">
    <source>
        <dbReference type="PROSITE" id="PS50110"/>
    </source>
</evidence>
<dbReference type="InterPro" id="IPR013656">
    <property type="entry name" value="PAS_4"/>
</dbReference>
<dbReference type="InterPro" id="IPR036097">
    <property type="entry name" value="HisK_dim/P_sf"/>
</dbReference>
<dbReference type="Gene3D" id="3.40.50.2300">
    <property type="match status" value="1"/>
</dbReference>
<dbReference type="PANTHER" id="PTHR45339">
    <property type="entry name" value="HYBRID SIGNAL TRANSDUCTION HISTIDINE KINASE J"/>
    <property type="match status" value="1"/>
</dbReference>
<dbReference type="CDD" id="cd00082">
    <property type="entry name" value="HisKA"/>
    <property type="match status" value="1"/>
</dbReference>
<dbReference type="PROSITE" id="PS50110">
    <property type="entry name" value="RESPONSE_REGULATORY"/>
    <property type="match status" value="1"/>
</dbReference>
<dbReference type="SMART" id="SM00091">
    <property type="entry name" value="PAS"/>
    <property type="match status" value="2"/>
</dbReference>
<dbReference type="SMART" id="SM00387">
    <property type="entry name" value="HATPase_c"/>
    <property type="match status" value="1"/>
</dbReference>
<proteinExistence type="predicted"/>
<dbReference type="InterPro" id="IPR036890">
    <property type="entry name" value="HATPase_C_sf"/>
</dbReference>
<evidence type="ECO:0000259" key="9">
    <source>
        <dbReference type="PROSITE" id="PS50112"/>
    </source>
</evidence>
<evidence type="ECO:0000313" key="12">
    <source>
        <dbReference type="Proteomes" id="UP000182146"/>
    </source>
</evidence>
<dbReference type="PROSITE" id="PS50112">
    <property type="entry name" value="PAS"/>
    <property type="match status" value="2"/>
</dbReference>
<dbReference type="SMART" id="SM00086">
    <property type="entry name" value="PAC"/>
    <property type="match status" value="2"/>
</dbReference>
<dbReference type="InterPro" id="IPR003594">
    <property type="entry name" value="HATPase_dom"/>
</dbReference>
<protein>
    <recommendedName>
        <fullName evidence="2">histidine kinase</fullName>
        <ecNumber evidence="2">2.7.13.3</ecNumber>
    </recommendedName>
</protein>
<feature type="modified residue" description="4-aspartylphosphate" evidence="5">
    <location>
        <position position="629"/>
    </location>
</feature>
<dbReference type="Gene3D" id="3.30.565.10">
    <property type="entry name" value="Histidine kinase-like ATPase, C-terminal domain"/>
    <property type="match status" value="1"/>
</dbReference>
<dbReference type="SUPFAM" id="SSF55874">
    <property type="entry name" value="ATPase domain of HSP90 chaperone/DNA topoisomerase II/histidine kinase"/>
    <property type="match status" value="1"/>
</dbReference>
<dbReference type="Pfam" id="PF02518">
    <property type="entry name" value="HATPase_c"/>
    <property type="match status" value="1"/>
</dbReference>
<dbReference type="Gene3D" id="1.10.287.130">
    <property type="match status" value="1"/>
</dbReference>
<dbReference type="InterPro" id="IPR000700">
    <property type="entry name" value="PAS-assoc_C"/>
</dbReference>
<evidence type="ECO:0000259" key="10">
    <source>
        <dbReference type="PROSITE" id="PS50113"/>
    </source>
</evidence>
<dbReference type="Proteomes" id="UP000182146">
    <property type="component" value="Unassembled WGS sequence"/>
</dbReference>
<dbReference type="SUPFAM" id="SSF47384">
    <property type="entry name" value="Homodimeric domain of signal transducing histidine kinase"/>
    <property type="match status" value="1"/>
</dbReference>
<dbReference type="InterPro" id="IPR035965">
    <property type="entry name" value="PAS-like_dom_sf"/>
</dbReference>
<dbReference type="Pfam" id="PF00512">
    <property type="entry name" value="HisKA"/>
    <property type="match status" value="1"/>
</dbReference>
<dbReference type="PROSITE" id="PS50109">
    <property type="entry name" value="HIS_KIN"/>
    <property type="match status" value="1"/>
</dbReference>
<keyword evidence="3 5" id="KW-0597">Phosphoprotein</keyword>
<dbReference type="InterPro" id="IPR004358">
    <property type="entry name" value="Sig_transdc_His_kin-like_C"/>
</dbReference>
<dbReference type="PROSITE" id="PS50113">
    <property type="entry name" value="PAC"/>
    <property type="match status" value="2"/>
</dbReference>
<dbReference type="CDD" id="cd16922">
    <property type="entry name" value="HATPase_EvgS-ArcB-TorS-like"/>
    <property type="match status" value="1"/>
</dbReference>
<dbReference type="SMART" id="SM00448">
    <property type="entry name" value="REC"/>
    <property type="match status" value="1"/>
</dbReference>
<evidence type="ECO:0000256" key="2">
    <source>
        <dbReference type="ARBA" id="ARBA00012438"/>
    </source>
</evidence>
<dbReference type="InterPro" id="IPR000014">
    <property type="entry name" value="PAS"/>
</dbReference>
<dbReference type="Gene3D" id="3.30.450.20">
    <property type="entry name" value="PAS domain"/>
    <property type="match status" value="2"/>
</dbReference>
<feature type="domain" description="Histidine kinase" evidence="7">
    <location>
        <begin position="329"/>
        <end position="553"/>
    </location>
</feature>
<keyword evidence="4" id="KW-0902">Two-component regulatory system</keyword>
<comment type="catalytic activity">
    <reaction evidence="1">
        <text>ATP + protein L-histidine = ADP + protein N-phospho-L-histidine.</text>
        <dbReference type="EC" id="2.7.13.3"/>
    </reaction>
</comment>
<dbReference type="PRINTS" id="PR00344">
    <property type="entry name" value="BCTRLSENSOR"/>
</dbReference>
<dbReference type="InterPro" id="IPR001789">
    <property type="entry name" value="Sig_transdc_resp-reg_receiver"/>
</dbReference>
<feature type="domain" description="PAS" evidence="9">
    <location>
        <begin position="60"/>
        <end position="130"/>
    </location>
</feature>
<name>A0A1G9RJ66_9BACT</name>
<dbReference type="InterPro" id="IPR003661">
    <property type="entry name" value="HisK_dim/P_dom"/>
</dbReference>
<feature type="domain" description="PAC" evidence="10">
    <location>
        <begin position="259"/>
        <end position="311"/>
    </location>
</feature>
<dbReference type="GO" id="GO:0000155">
    <property type="term" value="F:phosphorelay sensor kinase activity"/>
    <property type="evidence" value="ECO:0007669"/>
    <property type="project" value="InterPro"/>
</dbReference>
<feature type="domain" description="PAS" evidence="9">
    <location>
        <begin position="185"/>
        <end position="255"/>
    </location>
</feature>
<dbReference type="EC" id="2.7.13.3" evidence="2"/>
<dbReference type="SMART" id="SM00388">
    <property type="entry name" value="HisKA"/>
    <property type="match status" value="1"/>
</dbReference>
<dbReference type="STRING" id="392333.SAMN05660860_02165"/>
<dbReference type="EMBL" id="FNGU01000004">
    <property type="protein sequence ID" value="SDM23369.1"/>
    <property type="molecule type" value="Genomic_DNA"/>
</dbReference>
<dbReference type="InterPro" id="IPR005467">
    <property type="entry name" value="His_kinase_dom"/>
</dbReference>
<dbReference type="PANTHER" id="PTHR45339:SF1">
    <property type="entry name" value="HYBRID SIGNAL TRANSDUCTION HISTIDINE KINASE J"/>
    <property type="match status" value="1"/>
</dbReference>
<evidence type="ECO:0000256" key="4">
    <source>
        <dbReference type="ARBA" id="ARBA00023012"/>
    </source>
</evidence>
<dbReference type="CDD" id="cd00130">
    <property type="entry name" value="PAS"/>
    <property type="match status" value="2"/>
</dbReference>
<dbReference type="InterPro" id="IPR001610">
    <property type="entry name" value="PAC"/>
</dbReference>
<evidence type="ECO:0000256" key="1">
    <source>
        <dbReference type="ARBA" id="ARBA00000085"/>
    </source>
</evidence>
<dbReference type="RefSeq" id="WP_052445805.1">
    <property type="nucleotide sequence ID" value="NZ_FNGU01000004.1"/>
</dbReference>
<evidence type="ECO:0000259" key="7">
    <source>
        <dbReference type="PROSITE" id="PS50109"/>
    </source>
</evidence>
<sequence length="709" mass="78708">MTNDPPNNTGGMQDSRTLDKSSPPADGGKTKGAGAKDCTPPLYQSLPDPPKNLNAGHQHTEERLNRFIGTMDEIVFEFDAQGRYLNVWSDNENLLKRPHHELLGKTIDEVIPKDLADRIHQAFQRITLTGKSECLEYSMEVPEGTRWFLARLSLVPAVEGEAPTFSYVGRDITEQRQLEQSLRESEKRYHDLVDTVNDWVWEIDRNGIYTYANPRVRDLLGYAPKEIIGQSAFSLMPENEARRVAEQFKTYAAKAEPFSSLENINLHKDGRTVILETSGVPFFDEQGQLLGYRGVDRDITERKENAEGLRQAMEAAEQATQAKSRFLANMSHEIRTPMAAVLGALECLAQDDLGDERNRCLRMAENAAKSLMDLIGDILDFSRIEAGKLSLKEVAFALRSCLDDTFDMLKLSATQKGLSLTLDIDSEIPALFLGDPVRLQQVLINLIGNAIKFTEQGSVKVRIFREPRAVLDTNLCPLKFAVHDSGIGIPTEVMSRIFESFSQGDSSLTRKREGTGLGLAICKGIVERMGGRIEAASIPGQGSTFTFTLPLRVAPPAENEKALDRARQPEGLTTAKSDLRILLGEDDPALRKLMEVLLTKRGWKFAAAEDGLSVIEEWKNGTFDVILMDAQMPLLDGFEAARRIRAQEQLTGAHIPIVALTAHVGPESEQRALSAGMDAFLTKPIRMNELYACIEEIITNGKNSPAPEK</sequence>